<dbReference type="InterPro" id="IPR012334">
    <property type="entry name" value="Pectin_lyas_fold"/>
</dbReference>
<dbReference type="InterPro" id="IPR011050">
    <property type="entry name" value="Pectin_lyase_fold/virulence"/>
</dbReference>
<accession>A0ABT3PKS7</accession>
<name>A0ABT3PKS7_9BACT</name>
<evidence type="ECO:0000256" key="1">
    <source>
        <dbReference type="SAM" id="MobiDB-lite"/>
    </source>
</evidence>
<dbReference type="SMART" id="SM00710">
    <property type="entry name" value="PbH1"/>
    <property type="match status" value="6"/>
</dbReference>
<organism evidence="2 3">
    <name type="scientific">Fodinibius salsisoli</name>
    <dbReference type="NCBI Taxonomy" id="2820877"/>
    <lineage>
        <taxon>Bacteria</taxon>
        <taxon>Pseudomonadati</taxon>
        <taxon>Balneolota</taxon>
        <taxon>Balneolia</taxon>
        <taxon>Balneolales</taxon>
        <taxon>Balneolaceae</taxon>
        <taxon>Fodinibius</taxon>
    </lineage>
</organism>
<dbReference type="Proteomes" id="UP001207918">
    <property type="component" value="Unassembled WGS sequence"/>
</dbReference>
<dbReference type="NCBIfam" id="TIGR03804">
    <property type="entry name" value="para_beta_helix"/>
    <property type="match status" value="1"/>
</dbReference>
<evidence type="ECO:0000313" key="3">
    <source>
        <dbReference type="Proteomes" id="UP001207918"/>
    </source>
</evidence>
<dbReference type="EMBL" id="JAGGJA010000004">
    <property type="protein sequence ID" value="MCW9706551.1"/>
    <property type="molecule type" value="Genomic_DNA"/>
</dbReference>
<evidence type="ECO:0000313" key="2">
    <source>
        <dbReference type="EMBL" id="MCW9706551.1"/>
    </source>
</evidence>
<dbReference type="SUPFAM" id="SSF51126">
    <property type="entry name" value="Pectin lyase-like"/>
    <property type="match status" value="1"/>
</dbReference>
<proteinExistence type="predicted"/>
<keyword evidence="3" id="KW-1185">Reference proteome</keyword>
<dbReference type="InterPro" id="IPR022441">
    <property type="entry name" value="Para_beta_helix_rpt-2"/>
</dbReference>
<feature type="region of interest" description="Disordered" evidence="1">
    <location>
        <begin position="325"/>
        <end position="347"/>
    </location>
</feature>
<comment type="caution">
    <text evidence="2">The sequence shown here is derived from an EMBL/GenBank/DDBJ whole genome shotgun (WGS) entry which is preliminary data.</text>
</comment>
<reference evidence="2 3" key="1">
    <citation type="submission" date="2021-03" db="EMBL/GenBank/DDBJ databases">
        <title>Aliifodinibius sp. nov., a new bacterium isolated from saline soil.</title>
        <authorList>
            <person name="Galisteo C."/>
            <person name="De La Haba R."/>
            <person name="Sanchez-Porro C."/>
            <person name="Ventosa A."/>
        </authorList>
    </citation>
    <scope>NUCLEOTIDE SEQUENCE [LARGE SCALE GENOMIC DNA]</scope>
    <source>
        <strain evidence="2 3">1BSP15-2V2</strain>
    </source>
</reference>
<dbReference type="InterPro" id="IPR006626">
    <property type="entry name" value="PbH1"/>
</dbReference>
<protein>
    <submittedName>
        <fullName evidence="2">Right-handed parallel beta-helix repeat-containing protein</fullName>
    </submittedName>
</protein>
<gene>
    <name evidence="2" type="ORF">J6I44_06775</name>
</gene>
<sequence length="347" mass="36617">MNQSLVRIGLLITTCFLIWSCDTAIESTSSVDQNAAIQSMNNKSPNTNTLALCQNAGDTGMTAVYVNESVKGKSIDFSNHNCDLAIYFDENAPKNAVVRNTTVIQETGNSGTGMGLWNEGAKVMVSRSTFTTNFAGQYVPIRFDAGASGMISKNEISGTHRTGILLRGAGTDIQVKGNTISGSGAKTSGWAENGIQVDQGATADITDNEINGHWWDGESNWASTGLILWGSNAQATNNTFNNNEFGIYLFGEGNKVTGNQTTSNIESQSSFNFKAYGVLVGGTENHLAGNNLSSKEGTGAAGIYIYPGTSYSKVTGNRIKGFAEPVNDSGNDSMIRGTPASVSSSDI</sequence>
<dbReference type="RefSeq" id="WP_265765274.1">
    <property type="nucleotide sequence ID" value="NZ_JAGGJA010000004.1"/>
</dbReference>
<dbReference type="Gene3D" id="2.160.20.10">
    <property type="entry name" value="Single-stranded right-handed beta-helix, Pectin lyase-like"/>
    <property type="match status" value="2"/>
</dbReference>